<organism evidence="1 2">
    <name type="scientific">Callorhinchus milii</name>
    <name type="common">Ghost shark</name>
    <dbReference type="NCBI Taxonomy" id="7868"/>
    <lineage>
        <taxon>Eukaryota</taxon>
        <taxon>Metazoa</taxon>
        <taxon>Chordata</taxon>
        <taxon>Craniata</taxon>
        <taxon>Vertebrata</taxon>
        <taxon>Chondrichthyes</taxon>
        <taxon>Holocephali</taxon>
        <taxon>Chimaeriformes</taxon>
        <taxon>Callorhinchidae</taxon>
        <taxon>Callorhinchus</taxon>
    </lineage>
</organism>
<proteinExistence type="predicted"/>
<dbReference type="GO" id="GO:0006509">
    <property type="term" value="P:membrane protein ectodomain proteolysis"/>
    <property type="evidence" value="ECO:0007669"/>
    <property type="project" value="TreeGrafter"/>
</dbReference>
<evidence type="ECO:0000313" key="2">
    <source>
        <dbReference type="Proteomes" id="UP000314986"/>
    </source>
</evidence>
<reference evidence="1" key="4">
    <citation type="submission" date="2025-08" db="UniProtKB">
        <authorList>
            <consortium name="Ensembl"/>
        </authorList>
    </citation>
    <scope>IDENTIFICATION</scope>
</reference>
<dbReference type="PANTHER" id="PTHR45702:SF1">
    <property type="entry name" value="DISINTEGRIN AND METALLOPROTEINASE DOMAIN-CONTAINING PROTEIN 10 ISOFORM X1"/>
    <property type="match status" value="1"/>
</dbReference>
<reference evidence="2" key="1">
    <citation type="journal article" date="2006" name="Science">
        <title>Ancient noncoding elements conserved in the human genome.</title>
        <authorList>
            <person name="Venkatesh B."/>
            <person name="Kirkness E.F."/>
            <person name="Loh Y.H."/>
            <person name="Halpern A.L."/>
            <person name="Lee A.P."/>
            <person name="Johnson J."/>
            <person name="Dandona N."/>
            <person name="Viswanathan L.D."/>
            <person name="Tay A."/>
            <person name="Venter J.C."/>
            <person name="Strausberg R.L."/>
            <person name="Brenner S."/>
        </authorList>
    </citation>
    <scope>NUCLEOTIDE SEQUENCE [LARGE SCALE GENOMIC DNA]</scope>
</reference>
<name>A0A4W3JMQ8_CALMI</name>
<sequence>DNLLDSEYSVYLSPSDQHRCLFLHCLGSEGGSLSPFIKQYEGLSYSRNAVHQQHQRVRRSVCKEDALIHLQFSTRQRQFRLRLKRDSSMFTEDFIMKGKNLPGNGDLSHIYSGELQDYGLKVRTMRNFWPLKESHEVCKYPRCLIFN</sequence>
<dbReference type="AlphaFoldDB" id="A0A4W3JMQ8"/>
<accession>A0A4W3JMQ8</accession>
<dbReference type="GO" id="GO:0005886">
    <property type="term" value="C:plasma membrane"/>
    <property type="evidence" value="ECO:0007669"/>
    <property type="project" value="TreeGrafter"/>
</dbReference>
<evidence type="ECO:0000313" key="1">
    <source>
        <dbReference type="Ensembl" id="ENSCMIP00000043947.1"/>
    </source>
</evidence>
<dbReference type="PANTHER" id="PTHR45702">
    <property type="entry name" value="ADAM10/ADAM17 METALLOPEPTIDASE FAMILY MEMBER"/>
    <property type="match status" value="1"/>
</dbReference>
<keyword evidence="2" id="KW-1185">Reference proteome</keyword>
<reference evidence="1" key="5">
    <citation type="submission" date="2025-09" db="UniProtKB">
        <authorList>
            <consortium name="Ensembl"/>
        </authorList>
    </citation>
    <scope>IDENTIFICATION</scope>
</reference>
<dbReference type="Proteomes" id="UP000314986">
    <property type="component" value="Unassembled WGS sequence"/>
</dbReference>
<dbReference type="GO" id="GO:0004222">
    <property type="term" value="F:metalloendopeptidase activity"/>
    <property type="evidence" value="ECO:0007669"/>
    <property type="project" value="TreeGrafter"/>
</dbReference>
<dbReference type="InterPro" id="IPR051489">
    <property type="entry name" value="ADAM_Metalloproteinase"/>
</dbReference>
<reference evidence="2" key="2">
    <citation type="journal article" date="2007" name="PLoS Biol.">
        <title>Survey sequencing and comparative analysis of the elephant shark (Callorhinchus milii) genome.</title>
        <authorList>
            <person name="Venkatesh B."/>
            <person name="Kirkness E.F."/>
            <person name="Loh Y.H."/>
            <person name="Halpern A.L."/>
            <person name="Lee A.P."/>
            <person name="Johnson J."/>
            <person name="Dandona N."/>
            <person name="Viswanathan L.D."/>
            <person name="Tay A."/>
            <person name="Venter J.C."/>
            <person name="Strausberg R.L."/>
            <person name="Brenner S."/>
        </authorList>
    </citation>
    <scope>NUCLEOTIDE SEQUENCE [LARGE SCALE GENOMIC DNA]</scope>
</reference>
<dbReference type="InParanoid" id="A0A4W3JMQ8"/>
<dbReference type="Ensembl" id="ENSCMIT00000044576.1">
    <property type="protein sequence ID" value="ENSCMIP00000043947.1"/>
    <property type="gene ID" value="ENSCMIG00000018211.1"/>
</dbReference>
<reference evidence="2" key="3">
    <citation type="journal article" date="2014" name="Nature">
        <title>Elephant shark genome provides unique insights into gnathostome evolution.</title>
        <authorList>
            <consortium name="International Elephant Shark Genome Sequencing Consortium"/>
            <person name="Venkatesh B."/>
            <person name="Lee A.P."/>
            <person name="Ravi V."/>
            <person name="Maurya A.K."/>
            <person name="Lian M.M."/>
            <person name="Swann J.B."/>
            <person name="Ohta Y."/>
            <person name="Flajnik M.F."/>
            <person name="Sutoh Y."/>
            <person name="Kasahara M."/>
            <person name="Hoon S."/>
            <person name="Gangu V."/>
            <person name="Roy S.W."/>
            <person name="Irimia M."/>
            <person name="Korzh V."/>
            <person name="Kondrychyn I."/>
            <person name="Lim Z.W."/>
            <person name="Tay B.H."/>
            <person name="Tohari S."/>
            <person name="Kong K.W."/>
            <person name="Ho S."/>
            <person name="Lorente-Galdos B."/>
            <person name="Quilez J."/>
            <person name="Marques-Bonet T."/>
            <person name="Raney B.J."/>
            <person name="Ingham P.W."/>
            <person name="Tay A."/>
            <person name="Hillier L.W."/>
            <person name="Minx P."/>
            <person name="Boehm T."/>
            <person name="Wilson R.K."/>
            <person name="Brenner S."/>
            <person name="Warren W.C."/>
        </authorList>
    </citation>
    <scope>NUCLEOTIDE SEQUENCE [LARGE SCALE GENOMIC DNA]</scope>
</reference>
<dbReference type="STRING" id="7868.ENSCMIP00000043947"/>
<protein>
    <submittedName>
        <fullName evidence="1">Uncharacterized protein</fullName>
    </submittedName>
</protein>
<dbReference type="GO" id="GO:0007219">
    <property type="term" value="P:Notch signaling pathway"/>
    <property type="evidence" value="ECO:0007669"/>
    <property type="project" value="TreeGrafter"/>
</dbReference>